<organism evidence="7 8">
    <name type="scientific">Natronincola peptidivorans</name>
    <dbReference type="NCBI Taxonomy" id="426128"/>
    <lineage>
        <taxon>Bacteria</taxon>
        <taxon>Bacillati</taxon>
        <taxon>Bacillota</taxon>
        <taxon>Clostridia</taxon>
        <taxon>Peptostreptococcales</taxon>
        <taxon>Natronincolaceae</taxon>
        <taxon>Natronincola</taxon>
    </lineage>
</organism>
<dbReference type="InterPro" id="IPR005129">
    <property type="entry name" value="GTPase_ArgK"/>
</dbReference>
<dbReference type="EMBL" id="FOHU01000003">
    <property type="protein sequence ID" value="SES93657.1"/>
    <property type="molecule type" value="Genomic_DNA"/>
</dbReference>
<evidence type="ECO:0000313" key="8">
    <source>
        <dbReference type="Proteomes" id="UP000199568"/>
    </source>
</evidence>
<dbReference type="AlphaFoldDB" id="A0A1I0AHA9"/>
<dbReference type="CDD" id="cd03114">
    <property type="entry name" value="MMAA-like"/>
    <property type="match status" value="1"/>
</dbReference>
<evidence type="ECO:0000256" key="1">
    <source>
        <dbReference type="ARBA" id="ARBA00009625"/>
    </source>
</evidence>
<sequence length="317" mass="34852">MDLAERLLKGDKRAAARLITMVENNDKDAIDVLSTIYKHTGKAKVVGITGPPGAGKSTLTDKLVKRLRQENKTVGIIAVDPTSPFTGGSILGDRIRMSDLNTDPGVFIRSMGTRGHLGGLSKATLGAVKILDAYGLDYILIETVGVGQSEVDIVKAADTVVMVMVPGLGDDIQAIKAGIMEIGDVFIINKADREGADRTKTEIQMMLDFNHGDWRPPVTKVVAIKNEGIEELVENLQEHENYLERTGKGIERRISNSEMEILHLTQQSLMSKVLDNNKNKNEIRSFAEKVAKRETDPYTISNKIIEQIIMENKDSVK</sequence>
<evidence type="ECO:0000313" key="7">
    <source>
        <dbReference type="EMBL" id="SES93657.1"/>
    </source>
</evidence>
<protein>
    <submittedName>
        <fullName evidence="7">LAO/AO transport system kinase</fullName>
    </submittedName>
</protein>
<name>A0A1I0AHA9_9FIRM</name>
<dbReference type="Pfam" id="PF03308">
    <property type="entry name" value="MeaB"/>
    <property type="match status" value="1"/>
</dbReference>
<dbReference type="Gene3D" id="3.40.50.300">
    <property type="entry name" value="P-loop containing nucleotide triphosphate hydrolases"/>
    <property type="match status" value="1"/>
</dbReference>
<keyword evidence="4" id="KW-0342">GTP-binding</keyword>
<dbReference type="InterPro" id="IPR003593">
    <property type="entry name" value="AAA+_ATPase"/>
</dbReference>
<evidence type="ECO:0000256" key="3">
    <source>
        <dbReference type="ARBA" id="ARBA00022801"/>
    </source>
</evidence>
<reference evidence="7 8" key="1">
    <citation type="submission" date="2016-10" db="EMBL/GenBank/DDBJ databases">
        <authorList>
            <person name="de Groot N.N."/>
        </authorList>
    </citation>
    <scope>NUCLEOTIDE SEQUENCE [LARGE SCALE GENOMIC DNA]</scope>
    <source>
        <strain evidence="7 8">DSM 18979</strain>
    </source>
</reference>
<accession>A0A1I0AHA9</accession>
<proteinExistence type="inferred from homology"/>
<keyword evidence="7" id="KW-0418">Kinase</keyword>
<dbReference type="SMART" id="SM00382">
    <property type="entry name" value="AAA"/>
    <property type="match status" value="1"/>
</dbReference>
<evidence type="ECO:0000256" key="2">
    <source>
        <dbReference type="ARBA" id="ARBA00022741"/>
    </source>
</evidence>
<dbReference type="InterPro" id="IPR027417">
    <property type="entry name" value="P-loop_NTPase"/>
</dbReference>
<evidence type="ECO:0000256" key="4">
    <source>
        <dbReference type="ARBA" id="ARBA00023134"/>
    </source>
</evidence>
<keyword evidence="8" id="KW-1185">Reference proteome</keyword>
<dbReference type="RefSeq" id="WP_170834681.1">
    <property type="nucleotide sequence ID" value="NZ_FOHU01000003.1"/>
</dbReference>
<dbReference type="InterPro" id="IPR052040">
    <property type="entry name" value="GTPase/Isobutyryl-CoA_mutase"/>
</dbReference>
<dbReference type="STRING" id="426128.SAMN05660297_00925"/>
<keyword evidence="7" id="KW-0808">Transferase</keyword>
<comment type="similarity">
    <text evidence="1">Belongs to the SIMIBI class G3E GTPase family. ArgK/MeaB subfamily.</text>
</comment>
<gene>
    <name evidence="7" type="ORF">SAMN05660297_00925</name>
</gene>
<dbReference type="PANTHER" id="PTHR43087:SF1">
    <property type="entry name" value="LAO_AO TRANSPORT SYSTEM ATPASE"/>
    <property type="match status" value="1"/>
</dbReference>
<dbReference type="Proteomes" id="UP000199568">
    <property type="component" value="Unassembled WGS sequence"/>
</dbReference>
<dbReference type="GO" id="GO:0005525">
    <property type="term" value="F:GTP binding"/>
    <property type="evidence" value="ECO:0007669"/>
    <property type="project" value="UniProtKB-KW"/>
</dbReference>
<keyword evidence="3" id="KW-0378">Hydrolase</keyword>
<evidence type="ECO:0000259" key="6">
    <source>
        <dbReference type="SMART" id="SM00382"/>
    </source>
</evidence>
<dbReference type="SUPFAM" id="SSF52540">
    <property type="entry name" value="P-loop containing nucleoside triphosphate hydrolases"/>
    <property type="match status" value="1"/>
</dbReference>
<feature type="domain" description="AAA+ ATPase" evidence="6">
    <location>
        <begin position="42"/>
        <end position="186"/>
    </location>
</feature>
<dbReference type="PANTHER" id="PTHR43087">
    <property type="entry name" value="LYSINE/ARGININE/ORNITHINE TRANSPORT SYSTEM KINASE"/>
    <property type="match status" value="1"/>
</dbReference>
<evidence type="ECO:0000256" key="5">
    <source>
        <dbReference type="ARBA" id="ARBA00023186"/>
    </source>
</evidence>
<dbReference type="NCBIfam" id="TIGR00750">
    <property type="entry name" value="lao"/>
    <property type="match status" value="1"/>
</dbReference>
<keyword evidence="2" id="KW-0547">Nucleotide-binding</keyword>
<keyword evidence="5" id="KW-0143">Chaperone</keyword>
<dbReference type="GO" id="GO:0003924">
    <property type="term" value="F:GTPase activity"/>
    <property type="evidence" value="ECO:0007669"/>
    <property type="project" value="InterPro"/>
</dbReference>
<dbReference type="GO" id="GO:0016301">
    <property type="term" value="F:kinase activity"/>
    <property type="evidence" value="ECO:0007669"/>
    <property type="project" value="UniProtKB-KW"/>
</dbReference>